<dbReference type="GeneID" id="14921709"/>
<dbReference type="RefSeq" id="XP_004344581.1">
    <property type="nucleotide sequence ID" value="XM_004344531.1"/>
</dbReference>
<feature type="compositionally biased region" description="Low complexity" evidence="1">
    <location>
        <begin position="12"/>
        <end position="23"/>
    </location>
</feature>
<dbReference type="EMBL" id="KB007908">
    <property type="protein sequence ID" value="ELR20838.1"/>
    <property type="molecule type" value="Genomic_DNA"/>
</dbReference>
<dbReference type="VEuPathDB" id="AmoebaDB:ACA1_277570"/>
<protein>
    <submittedName>
        <fullName evidence="2">Uncharacterized protein</fullName>
    </submittedName>
</protein>
<dbReference type="AlphaFoldDB" id="L8H7X3"/>
<dbReference type="Proteomes" id="UP000011083">
    <property type="component" value="Unassembled WGS sequence"/>
</dbReference>
<sequence length="148" mass="16182">MSAIQRLESNGPEEPAALPQEPAFSREDLQSAVAAHLRDSGRLASIIANSTTSRSVSQSQVMTTMSKRLVPVTGWTAANPEDRRELVLEDRTMQALQDEFAIVFEDLLTDSKTVKVVEKVTAKGRTKIANDRSVAVLQSGDELCFHLA</sequence>
<evidence type="ECO:0000313" key="3">
    <source>
        <dbReference type="Proteomes" id="UP000011083"/>
    </source>
</evidence>
<gene>
    <name evidence="2" type="ORF">ACA1_277570</name>
</gene>
<dbReference type="KEGG" id="acan:ACA1_277570"/>
<accession>L8H7X3</accession>
<organism evidence="2 3">
    <name type="scientific">Acanthamoeba castellanii (strain ATCC 30010 / Neff)</name>
    <dbReference type="NCBI Taxonomy" id="1257118"/>
    <lineage>
        <taxon>Eukaryota</taxon>
        <taxon>Amoebozoa</taxon>
        <taxon>Discosea</taxon>
        <taxon>Longamoebia</taxon>
        <taxon>Centramoebida</taxon>
        <taxon>Acanthamoebidae</taxon>
        <taxon>Acanthamoeba</taxon>
    </lineage>
</organism>
<keyword evidence="3" id="KW-1185">Reference proteome</keyword>
<proteinExistence type="predicted"/>
<evidence type="ECO:0000256" key="1">
    <source>
        <dbReference type="SAM" id="MobiDB-lite"/>
    </source>
</evidence>
<feature type="region of interest" description="Disordered" evidence="1">
    <location>
        <begin position="1"/>
        <end position="25"/>
    </location>
</feature>
<evidence type="ECO:0000313" key="2">
    <source>
        <dbReference type="EMBL" id="ELR20838.1"/>
    </source>
</evidence>
<reference evidence="2 3" key="1">
    <citation type="journal article" date="2013" name="Genome Biol.">
        <title>Genome of Acanthamoeba castellanii highlights extensive lateral gene transfer and early evolution of tyrosine kinase signaling.</title>
        <authorList>
            <person name="Clarke M."/>
            <person name="Lohan A.J."/>
            <person name="Liu B."/>
            <person name="Lagkouvardos I."/>
            <person name="Roy S."/>
            <person name="Zafar N."/>
            <person name="Bertelli C."/>
            <person name="Schilde C."/>
            <person name="Kianianmomeni A."/>
            <person name="Burglin T.R."/>
            <person name="Frech C."/>
            <person name="Turcotte B."/>
            <person name="Kopec K.O."/>
            <person name="Synnott J.M."/>
            <person name="Choo C."/>
            <person name="Paponov I."/>
            <person name="Finkler A."/>
            <person name="Soon Heng Tan C."/>
            <person name="Hutchins A.P."/>
            <person name="Weinmeier T."/>
            <person name="Rattei T."/>
            <person name="Chu J.S."/>
            <person name="Gimenez G."/>
            <person name="Irimia M."/>
            <person name="Rigden D.J."/>
            <person name="Fitzpatrick D.A."/>
            <person name="Lorenzo-Morales J."/>
            <person name="Bateman A."/>
            <person name="Chiu C.H."/>
            <person name="Tang P."/>
            <person name="Hegemann P."/>
            <person name="Fromm H."/>
            <person name="Raoult D."/>
            <person name="Greub G."/>
            <person name="Miranda-Saavedra D."/>
            <person name="Chen N."/>
            <person name="Nash P."/>
            <person name="Ginger M.L."/>
            <person name="Horn M."/>
            <person name="Schaap P."/>
            <person name="Caler L."/>
            <person name="Loftus B."/>
        </authorList>
    </citation>
    <scope>NUCLEOTIDE SEQUENCE [LARGE SCALE GENOMIC DNA]</scope>
    <source>
        <strain evidence="2 3">Neff</strain>
    </source>
</reference>
<name>L8H7X3_ACACF</name>